<keyword evidence="2 4" id="KW-0472">Membrane</keyword>
<evidence type="ECO:0000256" key="2">
    <source>
        <dbReference type="ARBA" id="ARBA00023136"/>
    </source>
</evidence>
<proteinExistence type="predicted"/>
<dbReference type="EMBL" id="WRXN01000002">
    <property type="protein sequence ID" value="MVT08210.1"/>
    <property type="molecule type" value="Genomic_DNA"/>
</dbReference>
<dbReference type="GO" id="GO:0009279">
    <property type="term" value="C:cell outer membrane"/>
    <property type="evidence" value="ECO:0007669"/>
    <property type="project" value="UniProtKB-SubCell"/>
</dbReference>
<dbReference type="InterPro" id="IPR036737">
    <property type="entry name" value="OmpA-like_sf"/>
</dbReference>
<dbReference type="InterPro" id="IPR006664">
    <property type="entry name" value="OMP_bac"/>
</dbReference>
<dbReference type="SUPFAM" id="SSF49464">
    <property type="entry name" value="Carboxypeptidase regulatory domain-like"/>
    <property type="match status" value="1"/>
</dbReference>
<dbReference type="InterPro" id="IPR006665">
    <property type="entry name" value="OmpA-like"/>
</dbReference>
<dbReference type="AlphaFoldDB" id="A0A7K1U1N0"/>
<dbReference type="SUPFAM" id="SSF82171">
    <property type="entry name" value="DPP6 N-terminal domain-like"/>
    <property type="match status" value="1"/>
</dbReference>
<keyword evidence="8" id="KW-1185">Reference proteome</keyword>
<evidence type="ECO:0000256" key="3">
    <source>
        <dbReference type="ARBA" id="ARBA00023237"/>
    </source>
</evidence>
<dbReference type="SUPFAM" id="SSF48452">
    <property type="entry name" value="TPR-like"/>
    <property type="match status" value="1"/>
</dbReference>
<dbReference type="InterPro" id="IPR008969">
    <property type="entry name" value="CarboxyPept-like_regulatory"/>
</dbReference>
<dbReference type="InterPro" id="IPR011659">
    <property type="entry name" value="WD40"/>
</dbReference>
<comment type="caution">
    <text evidence="7">The sequence shown here is derived from an EMBL/GenBank/DDBJ whole genome shotgun (WGS) entry which is preliminary data.</text>
</comment>
<dbReference type="Pfam" id="PF07676">
    <property type="entry name" value="PD40"/>
    <property type="match status" value="3"/>
</dbReference>
<evidence type="ECO:0000313" key="8">
    <source>
        <dbReference type="Proteomes" id="UP000461730"/>
    </source>
</evidence>
<dbReference type="PANTHER" id="PTHR30329:SF21">
    <property type="entry name" value="LIPOPROTEIN YIAD-RELATED"/>
    <property type="match status" value="1"/>
</dbReference>
<dbReference type="PRINTS" id="PR01021">
    <property type="entry name" value="OMPADOMAIN"/>
</dbReference>
<dbReference type="Gene3D" id="3.30.1330.60">
    <property type="entry name" value="OmpA-like domain"/>
    <property type="match status" value="1"/>
</dbReference>
<accession>A0A7K1U1N0</accession>
<name>A0A7K1U1N0_9BACT</name>
<dbReference type="CDD" id="cd07185">
    <property type="entry name" value="OmpA_C-like"/>
    <property type="match status" value="1"/>
</dbReference>
<evidence type="ECO:0000256" key="1">
    <source>
        <dbReference type="ARBA" id="ARBA00004442"/>
    </source>
</evidence>
<dbReference type="InterPro" id="IPR050330">
    <property type="entry name" value="Bact_OuterMem_StrucFunc"/>
</dbReference>
<reference evidence="7 8" key="1">
    <citation type="submission" date="2019-12" db="EMBL/GenBank/DDBJ databases">
        <title>Chitinophaga sp. strain ysch24 (GDMCC 1.1355), whole genome shotgun sequence.</title>
        <authorList>
            <person name="Zhang X."/>
        </authorList>
    </citation>
    <scope>NUCLEOTIDE SEQUENCE [LARGE SCALE GENOMIC DNA]</scope>
    <source>
        <strain evidence="8">ysch24</strain>
    </source>
</reference>
<evidence type="ECO:0000313" key="7">
    <source>
        <dbReference type="EMBL" id="MVT08210.1"/>
    </source>
</evidence>
<evidence type="ECO:0000256" key="5">
    <source>
        <dbReference type="SAM" id="SignalP"/>
    </source>
</evidence>
<gene>
    <name evidence="7" type="ORF">GO493_08055</name>
</gene>
<feature type="signal peptide" evidence="5">
    <location>
        <begin position="1"/>
        <end position="23"/>
    </location>
</feature>
<dbReference type="PROSITE" id="PS51123">
    <property type="entry name" value="OMPA_2"/>
    <property type="match status" value="1"/>
</dbReference>
<dbReference type="Pfam" id="PF13620">
    <property type="entry name" value="CarboxypepD_reg"/>
    <property type="match status" value="1"/>
</dbReference>
<dbReference type="Pfam" id="PF00691">
    <property type="entry name" value="OmpA"/>
    <property type="match status" value="1"/>
</dbReference>
<feature type="domain" description="OmpA-like" evidence="6">
    <location>
        <begin position="538"/>
        <end position="659"/>
    </location>
</feature>
<dbReference type="SUPFAM" id="SSF103088">
    <property type="entry name" value="OmpA-like"/>
    <property type="match status" value="1"/>
</dbReference>
<keyword evidence="5" id="KW-0732">Signal</keyword>
<dbReference type="Gene3D" id="1.25.40.10">
    <property type="entry name" value="Tetratricopeptide repeat domain"/>
    <property type="match status" value="1"/>
</dbReference>
<dbReference type="Gene3D" id="2.60.40.1120">
    <property type="entry name" value="Carboxypeptidase-like, regulatory domain"/>
    <property type="match status" value="1"/>
</dbReference>
<evidence type="ECO:0000259" key="6">
    <source>
        <dbReference type="PROSITE" id="PS51123"/>
    </source>
</evidence>
<dbReference type="InterPro" id="IPR011990">
    <property type="entry name" value="TPR-like_helical_dom_sf"/>
</dbReference>
<keyword evidence="3" id="KW-0998">Cell outer membrane</keyword>
<evidence type="ECO:0000256" key="4">
    <source>
        <dbReference type="PROSITE-ProRule" id="PRU00473"/>
    </source>
</evidence>
<comment type="subcellular location">
    <subcellularLocation>
        <location evidence="1">Cell outer membrane</location>
    </subcellularLocation>
</comment>
<organism evidence="7 8">
    <name type="scientific">Chitinophaga tropicalis</name>
    <dbReference type="NCBI Taxonomy" id="2683588"/>
    <lineage>
        <taxon>Bacteria</taxon>
        <taxon>Pseudomonadati</taxon>
        <taxon>Bacteroidota</taxon>
        <taxon>Chitinophagia</taxon>
        <taxon>Chitinophagales</taxon>
        <taxon>Chitinophagaceae</taxon>
        <taxon>Chitinophaga</taxon>
    </lineage>
</organism>
<dbReference type="PANTHER" id="PTHR30329">
    <property type="entry name" value="STATOR ELEMENT OF FLAGELLAR MOTOR COMPLEX"/>
    <property type="match status" value="1"/>
</dbReference>
<dbReference type="Proteomes" id="UP000461730">
    <property type="component" value="Unassembled WGS sequence"/>
</dbReference>
<protein>
    <submittedName>
        <fullName evidence="7">OmpA family protein</fullName>
    </submittedName>
</protein>
<dbReference type="RefSeq" id="WP_157305620.1">
    <property type="nucleotide sequence ID" value="NZ_WRXN01000002.1"/>
</dbReference>
<feature type="chain" id="PRO_5029911597" evidence="5">
    <location>
        <begin position="24"/>
        <end position="659"/>
    </location>
</feature>
<sequence>MFNKKYTLPVLLTFLMTAGAAQGQYIIKQADTEAALYNYAKAIPLYEKAYSRKPTANAARGLADSYRKMNNYQQADAWYEKLLAMPDHTAADEVHYAQILISNGKHAAARTILDAYLLKMPGDKVAENLRQGCDSTIQWQSVSPVGGDFENLQYLNSEWSDWSTAFNSGRIVFASDRPYDSLRHNPIFNTSNIKKKYYGWTGNSYLHLYEGVAEDSNSTRLLPRTINGDYHSANASYTADGQKVYYAITDLKKKGHTFLGREGTYTLHVEIMEQAWDTARNTWKQASPFPYNGIFNYAVGDPWISPDGKTLYFVADYGEKGLGGTDIYYSRRDDNGQWLEPVNMGPEINTSGNERTPVFDKEGTFYFATDGRPGIGGLDIFKAVKQQDHWTCRNMGLPMNSAQDDLGPAPDNTTLYFSSNRPGGKGSDDIYRFTPYRVLLFNLYGTIVDRKTGKPLHDAAIKLVHKETGASANTLTAADGTYHFRLDSLSSYDLNVTKAGYDTASGLNVTTRGLTTSANLRQDASLGTPELITGTGTPDLVNTFKLQNIYFDLAKWDIKPTSLPELNRLVTILNNNRGWKVEIATHTDARSSESYNMKLSQKRAESIVSYLISKGIARERLVAKGYGESRLINRCADGVSCSEEEHQANRRTEFTILER</sequence>